<evidence type="ECO:0000313" key="1">
    <source>
        <dbReference type="EMBL" id="MBK4736190.1"/>
    </source>
</evidence>
<evidence type="ECO:0000313" key="2">
    <source>
        <dbReference type="Proteomes" id="UP000622890"/>
    </source>
</evidence>
<gene>
    <name evidence="1" type="ORF">JJB74_16325</name>
</gene>
<accession>A0A934SVI8</accession>
<proteinExistence type="predicted"/>
<organism evidence="1 2">
    <name type="scientific">Noviherbaspirillum pedocola</name>
    <dbReference type="NCBI Taxonomy" id="2801341"/>
    <lineage>
        <taxon>Bacteria</taxon>
        <taxon>Pseudomonadati</taxon>
        <taxon>Pseudomonadota</taxon>
        <taxon>Betaproteobacteria</taxon>
        <taxon>Burkholderiales</taxon>
        <taxon>Oxalobacteraceae</taxon>
        <taxon>Noviherbaspirillum</taxon>
    </lineage>
</organism>
<name>A0A934SVI8_9BURK</name>
<protein>
    <submittedName>
        <fullName evidence="1">Uncharacterized protein</fullName>
    </submittedName>
</protein>
<reference evidence="1" key="1">
    <citation type="submission" date="2021-01" db="EMBL/GenBank/DDBJ databases">
        <title>Genome sequence of strain Noviherbaspirillum sp. DKR-6.</title>
        <authorList>
            <person name="Chaudhary D.K."/>
        </authorList>
    </citation>
    <scope>NUCLEOTIDE SEQUENCE</scope>
    <source>
        <strain evidence="1">DKR-6</strain>
    </source>
</reference>
<sequence>MWQAARPVQAMRAVFHVAIRKLHRQPATSASTPAPANRLAPYRNGDMPCARVDAVDINAILESIDAHTHPSRGMTMGYDNPLFQLPAAKKLLELPLAQRMEIAALFSELRVQANEQAENAWARRKSPMAAYWRATSTYCRHYSHLLRQKDPRVLRAARTEAGADDIGAGDSLGQLLQQDAP</sequence>
<dbReference type="Proteomes" id="UP000622890">
    <property type="component" value="Unassembled WGS sequence"/>
</dbReference>
<dbReference type="RefSeq" id="WP_200593384.1">
    <property type="nucleotide sequence ID" value="NZ_JAEPBG010000006.1"/>
</dbReference>
<dbReference type="EMBL" id="JAEPBG010000006">
    <property type="protein sequence ID" value="MBK4736190.1"/>
    <property type="molecule type" value="Genomic_DNA"/>
</dbReference>
<comment type="caution">
    <text evidence="1">The sequence shown here is derived from an EMBL/GenBank/DDBJ whole genome shotgun (WGS) entry which is preliminary data.</text>
</comment>
<keyword evidence="2" id="KW-1185">Reference proteome</keyword>
<dbReference type="AlphaFoldDB" id="A0A934SVI8"/>